<evidence type="ECO:0000313" key="2">
    <source>
        <dbReference type="EMBL" id="GLR13698.1"/>
    </source>
</evidence>
<reference evidence="3" key="1">
    <citation type="journal article" date="2019" name="Int. J. Syst. Evol. Microbiol.">
        <title>The Global Catalogue of Microorganisms (GCM) 10K type strain sequencing project: providing services to taxonomists for standard genome sequencing and annotation.</title>
        <authorList>
            <consortium name="The Broad Institute Genomics Platform"/>
            <consortium name="The Broad Institute Genome Sequencing Center for Infectious Disease"/>
            <person name="Wu L."/>
            <person name="Ma J."/>
        </authorList>
    </citation>
    <scope>NUCLEOTIDE SEQUENCE [LARGE SCALE GENOMIC DNA]</scope>
    <source>
        <strain evidence="3">NBRC 110044</strain>
    </source>
</reference>
<proteinExistence type="predicted"/>
<keyword evidence="1" id="KW-1133">Transmembrane helix</keyword>
<dbReference type="EMBL" id="BSOG01000002">
    <property type="protein sequence ID" value="GLR13698.1"/>
    <property type="molecule type" value="Genomic_DNA"/>
</dbReference>
<keyword evidence="3" id="KW-1185">Reference proteome</keyword>
<evidence type="ECO:0000313" key="3">
    <source>
        <dbReference type="Proteomes" id="UP001156706"/>
    </source>
</evidence>
<feature type="transmembrane region" description="Helical" evidence="1">
    <location>
        <begin position="21"/>
        <end position="44"/>
    </location>
</feature>
<evidence type="ECO:0000256" key="1">
    <source>
        <dbReference type="SAM" id="Phobius"/>
    </source>
</evidence>
<accession>A0ABQ5YI84</accession>
<organism evidence="2 3">
    <name type="scientific">Chitinimonas prasina</name>
    <dbReference type="NCBI Taxonomy" id="1434937"/>
    <lineage>
        <taxon>Bacteria</taxon>
        <taxon>Pseudomonadati</taxon>
        <taxon>Pseudomonadota</taxon>
        <taxon>Betaproteobacteria</taxon>
        <taxon>Neisseriales</taxon>
        <taxon>Chitinibacteraceae</taxon>
        <taxon>Chitinimonas</taxon>
    </lineage>
</organism>
<dbReference type="Proteomes" id="UP001156706">
    <property type="component" value="Unassembled WGS sequence"/>
</dbReference>
<keyword evidence="1" id="KW-0812">Transmembrane</keyword>
<dbReference type="RefSeq" id="WP_284196787.1">
    <property type="nucleotide sequence ID" value="NZ_BSOG01000002.1"/>
</dbReference>
<evidence type="ECO:0008006" key="4">
    <source>
        <dbReference type="Google" id="ProtNLM"/>
    </source>
</evidence>
<gene>
    <name evidence="2" type="ORF">GCM10007907_24880</name>
</gene>
<sequence length="69" mass="8028">MSVYRKAKWWWQFRFLIVPRLLHYALVGGLFFSLGFGACVFLLADAFQRALDAYVVCTPRPGAPMWSQR</sequence>
<keyword evidence="1" id="KW-0472">Membrane</keyword>
<comment type="caution">
    <text evidence="2">The sequence shown here is derived from an EMBL/GenBank/DDBJ whole genome shotgun (WGS) entry which is preliminary data.</text>
</comment>
<name>A0ABQ5YI84_9NEIS</name>
<protein>
    <recommendedName>
        <fullName evidence="4">PepSY domain-containing protein</fullName>
    </recommendedName>
</protein>